<feature type="coiled-coil region" evidence="1">
    <location>
        <begin position="308"/>
        <end position="342"/>
    </location>
</feature>
<feature type="region of interest" description="Disordered" evidence="2">
    <location>
        <begin position="437"/>
        <end position="472"/>
    </location>
</feature>
<organism evidence="3 4">
    <name type="scientific">Lepidopterella palustris CBS 459.81</name>
    <dbReference type="NCBI Taxonomy" id="1314670"/>
    <lineage>
        <taxon>Eukaryota</taxon>
        <taxon>Fungi</taxon>
        <taxon>Dikarya</taxon>
        <taxon>Ascomycota</taxon>
        <taxon>Pezizomycotina</taxon>
        <taxon>Dothideomycetes</taxon>
        <taxon>Pleosporomycetidae</taxon>
        <taxon>Mytilinidiales</taxon>
        <taxon>Argynnaceae</taxon>
        <taxon>Lepidopterella</taxon>
    </lineage>
</organism>
<feature type="compositionally biased region" description="Low complexity" evidence="2">
    <location>
        <begin position="411"/>
        <end position="423"/>
    </location>
</feature>
<feature type="region of interest" description="Disordered" evidence="2">
    <location>
        <begin position="386"/>
        <end position="423"/>
    </location>
</feature>
<keyword evidence="4" id="KW-1185">Reference proteome</keyword>
<proteinExistence type="predicted"/>
<reference evidence="3 4" key="1">
    <citation type="journal article" date="2016" name="Nat. Commun.">
        <title>Ectomycorrhizal ecology is imprinted in the genome of the dominant symbiotic fungus Cenococcum geophilum.</title>
        <authorList>
            <consortium name="DOE Joint Genome Institute"/>
            <person name="Peter M."/>
            <person name="Kohler A."/>
            <person name="Ohm R.A."/>
            <person name="Kuo A."/>
            <person name="Krutzmann J."/>
            <person name="Morin E."/>
            <person name="Arend M."/>
            <person name="Barry K.W."/>
            <person name="Binder M."/>
            <person name="Choi C."/>
            <person name="Clum A."/>
            <person name="Copeland A."/>
            <person name="Grisel N."/>
            <person name="Haridas S."/>
            <person name="Kipfer T."/>
            <person name="LaButti K."/>
            <person name="Lindquist E."/>
            <person name="Lipzen A."/>
            <person name="Maire R."/>
            <person name="Meier B."/>
            <person name="Mihaltcheva S."/>
            <person name="Molinier V."/>
            <person name="Murat C."/>
            <person name="Poggeler S."/>
            <person name="Quandt C.A."/>
            <person name="Sperisen C."/>
            <person name="Tritt A."/>
            <person name="Tisserant E."/>
            <person name="Crous P.W."/>
            <person name="Henrissat B."/>
            <person name="Nehls U."/>
            <person name="Egli S."/>
            <person name="Spatafora J.W."/>
            <person name="Grigoriev I.V."/>
            <person name="Martin F.M."/>
        </authorList>
    </citation>
    <scope>NUCLEOTIDE SEQUENCE [LARGE SCALE GENOMIC DNA]</scope>
    <source>
        <strain evidence="3 4">CBS 459.81</strain>
    </source>
</reference>
<evidence type="ECO:0000313" key="3">
    <source>
        <dbReference type="EMBL" id="OCK78751.1"/>
    </source>
</evidence>
<evidence type="ECO:0000256" key="1">
    <source>
        <dbReference type="SAM" id="Coils"/>
    </source>
</evidence>
<feature type="region of interest" description="Disordered" evidence="2">
    <location>
        <begin position="39"/>
        <end position="157"/>
    </location>
</feature>
<dbReference type="EMBL" id="KV745042">
    <property type="protein sequence ID" value="OCK78751.1"/>
    <property type="molecule type" value="Genomic_DNA"/>
</dbReference>
<evidence type="ECO:0000256" key="2">
    <source>
        <dbReference type="SAM" id="MobiDB-lite"/>
    </source>
</evidence>
<accession>A0A8E2E7B5</accession>
<name>A0A8E2E7B5_9PEZI</name>
<feature type="compositionally biased region" description="Polar residues" evidence="2">
    <location>
        <begin position="442"/>
        <end position="453"/>
    </location>
</feature>
<dbReference type="OrthoDB" id="5377009at2759"/>
<sequence>MHSDSFGTMFTHVAPPAKPHALLSQASHATLCSLRGESRPLHPLRQNPPSIAESFDDSGFDDIPLALPPSALTSRPTHYNPEPPSLDDYSPASRGHQRSLTDTLFDNCRPLVTRTTSSLQQTSKPSLHSPTKSLASFLPSRSNTSVAETSSSQPKARGSKLFDNWFNGSSAPVAIGVVPQSLSKEQPNDLEEEQDHDMALNIFTRPTTLGRTTTSTAKRPSTPHSSSTTTSTSKFGWLLNKPNPAPSCSSTNFHNPSDELLNLDIVHALFPHGAVDPLAPSSFHDLLSTAETLLTRYQSSYRALSTALSDTRAEQSAQDDELDEAETRARHLKMQLDDMAARAAEQDAVMQTLANELLLERSRRKEEEEARKRSLALIRGPGCMHGRDCQSAANTSSVADKDATPRKQKRVSGSGSCVSDSGFESECESSASSIFSRANGAMSPTETVLSSAASEVEVDEKERAHVSRPLAQQRRSTYDKVLGGLPLHQRTGVMVREEGATRWGCANCEGGSQSSVWGRLAKERETNSLLKRRVEELEEAVEGCLDVVDGPWGL</sequence>
<feature type="compositionally biased region" description="Polar residues" evidence="2">
    <location>
        <begin position="113"/>
        <end position="154"/>
    </location>
</feature>
<dbReference type="AlphaFoldDB" id="A0A8E2E7B5"/>
<gene>
    <name evidence="3" type="ORF">K432DRAFT_383644</name>
</gene>
<feature type="compositionally biased region" description="Low complexity" evidence="2">
    <location>
        <begin position="207"/>
        <end position="233"/>
    </location>
</feature>
<dbReference type="Proteomes" id="UP000250266">
    <property type="component" value="Unassembled WGS sequence"/>
</dbReference>
<keyword evidence="1" id="KW-0175">Coiled coil</keyword>
<feature type="region of interest" description="Disordered" evidence="2">
    <location>
        <begin position="207"/>
        <end position="238"/>
    </location>
</feature>
<protein>
    <submittedName>
        <fullName evidence="3">Uncharacterized protein</fullName>
    </submittedName>
</protein>
<evidence type="ECO:0000313" key="4">
    <source>
        <dbReference type="Proteomes" id="UP000250266"/>
    </source>
</evidence>